<evidence type="ECO:0000259" key="1">
    <source>
        <dbReference type="SMART" id="SM00481"/>
    </source>
</evidence>
<dbReference type="EMBL" id="LIZX01000053">
    <property type="protein sequence ID" value="KPJ68411.1"/>
    <property type="molecule type" value="Genomic_DNA"/>
</dbReference>
<dbReference type="SUPFAM" id="SSF89550">
    <property type="entry name" value="PHP domain-like"/>
    <property type="match status" value="1"/>
</dbReference>
<dbReference type="PATRIC" id="fig|1703775.3.peg.2483"/>
<feature type="domain" description="Polymerase/histidinol phosphatase N-terminal" evidence="1">
    <location>
        <begin position="3"/>
        <end position="68"/>
    </location>
</feature>
<gene>
    <name evidence="2" type="ORF">AMJ44_06525</name>
</gene>
<dbReference type="GO" id="GO:0004534">
    <property type="term" value="F:5'-3' RNA exonuclease activity"/>
    <property type="evidence" value="ECO:0007669"/>
    <property type="project" value="TreeGrafter"/>
</dbReference>
<dbReference type="AlphaFoldDB" id="A0A0S7Y201"/>
<dbReference type="CDD" id="cd07438">
    <property type="entry name" value="PHP_HisPPase_AMP"/>
    <property type="match status" value="1"/>
</dbReference>
<dbReference type="InterPro" id="IPR052018">
    <property type="entry name" value="PHP_domain"/>
</dbReference>
<dbReference type="GO" id="GO:0035312">
    <property type="term" value="F:5'-3' DNA exonuclease activity"/>
    <property type="evidence" value="ECO:0007669"/>
    <property type="project" value="TreeGrafter"/>
</dbReference>
<dbReference type="PANTHER" id="PTHR42924:SF3">
    <property type="entry name" value="POLYMERASE_HISTIDINOL PHOSPHATASE N-TERMINAL DOMAIN-CONTAINING PROTEIN"/>
    <property type="match status" value="1"/>
</dbReference>
<dbReference type="Gene3D" id="1.10.150.650">
    <property type="match status" value="1"/>
</dbReference>
<sequence>MSADLHIHTAFSDGTHSPEEIVELAKKAGLKTIAITDHDVVDGIDRAEKRGKEVGVEVIPGIEFTTEAFDTEIHILGYFIDHHQPELIEAITRIQKGREERVFKICEKLKGLGVDLDPKKVFEIAGHRAAGRPHVARALVAEGYVKDFREAFGKYIDFHGPAYVSHYKLSPEEAVKLVVSAKGVPVYAHPAVSNCDRIIPDLMVVGLAGIEVYYTGHNRTQTQHYLGLAKKYGLLPTGGSDYHGFKSGREVELGELTISDELVEKLRNEYLRRNKS</sequence>
<dbReference type="InterPro" id="IPR016195">
    <property type="entry name" value="Pol/histidinol_Pase-like"/>
</dbReference>
<comment type="caution">
    <text evidence="2">The sequence shown here is derived from an EMBL/GenBank/DDBJ whole genome shotgun (WGS) entry which is preliminary data.</text>
</comment>
<protein>
    <recommendedName>
        <fullName evidence="1">Polymerase/histidinol phosphatase N-terminal domain-containing protein</fullName>
    </recommendedName>
</protein>
<dbReference type="InterPro" id="IPR004013">
    <property type="entry name" value="PHP_dom"/>
</dbReference>
<dbReference type="SMART" id="SM00481">
    <property type="entry name" value="POLIIIAc"/>
    <property type="match status" value="1"/>
</dbReference>
<reference evidence="2 3" key="1">
    <citation type="journal article" date="2015" name="Microbiome">
        <title>Genomic resolution of linkages in carbon, nitrogen, and sulfur cycling among widespread estuary sediment bacteria.</title>
        <authorList>
            <person name="Baker B.J."/>
            <person name="Lazar C.S."/>
            <person name="Teske A.P."/>
            <person name="Dick G.J."/>
        </authorList>
    </citation>
    <scope>NUCLEOTIDE SEQUENCE [LARGE SCALE GENOMIC DNA]</scope>
    <source>
        <strain evidence="2">DG_54_3</strain>
    </source>
</reference>
<dbReference type="PANTHER" id="PTHR42924">
    <property type="entry name" value="EXONUCLEASE"/>
    <property type="match status" value="1"/>
</dbReference>
<dbReference type="Pfam" id="PF02811">
    <property type="entry name" value="PHP"/>
    <property type="match status" value="1"/>
</dbReference>
<dbReference type="Gene3D" id="3.20.20.140">
    <property type="entry name" value="Metal-dependent hydrolases"/>
    <property type="match status" value="1"/>
</dbReference>
<evidence type="ECO:0000313" key="3">
    <source>
        <dbReference type="Proteomes" id="UP000051861"/>
    </source>
</evidence>
<organism evidence="2 3">
    <name type="scientific">candidate division WOR-1 bacterium DG_54_3</name>
    <dbReference type="NCBI Taxonomy" id="1703775"/>
    <lineage>
        <taxon>Bacteria</taxon>
        <taxon>Bacillati</taxon>
        <taxon>Saganbacteria</taxon>
    </lineage>
</organism>
<proteinExistence type="predicted"/>
<dbReference type="Proteomes" id="UP000051861">
    <property type="component" value="Unassembled WGS sequence"/>
</dbReference>
<accession>A0A0S7Y201</accession>
<dbReference type="InterPro" id="IPR003141">
    <property type="entry name" value="Pol/His_phosphatase_N"/>
</dbReference>
<evidence type="ECO:0000313" key="2">
    <source>
        <dbReference type="EMBL" id="KPJ68411.1"/>
    </source>
</evidence>
<name>A0A0S7Y201_UNCSA</name>